<sequence length="268" mass="29231">MKVTILGCGGSGGVPLIGPGWGACNPDNPKNRRSRVSILVQQGETNILCDTSPDFRAQALSAGINHLDAVLYTHDHADHTQGIDDLRFVKSRDKARHHRIPVYGSKETLGTITGRFAYAFTQNTQGSGHLYKPFLDVVEIDNNTLHHVAGLPVTPYLQDHGFGTVSTGYRIGNVAYSTDCVALPGESLAHLHGLELFVVDCLRFEPHNTHAHFDQALAWVEMLRPKHTILTHMNHLVDYDVIKARCPAGVEPAYDGLVVEVADVSAAT</sequence>
<comment type="caution">
    <text evidence="2">The sequence shown here is derived from an EMBL/GenBank/DDBJ whole genome shotgun (WGS) entry which is preliminary data.</text>
</comment>
<protein>
    <submittedName>
        <fullName evidence="2">Phosphoribosyl 1,2-cyclic phosphate phosphodiesterase</fullName>
    </submittedName>
</protein>
<feature type="domain" description="Metallo-beta-lactamase" evidence="1">
    <location>
        <begin position="45"/>
        <end position="233"/>
    </location>
</feature>
<reference evidence="2 3" key="1">
    <citation type="submission" date="2019-03" db="EMBL/GenBank/DDBJ databases">
        <title>Genomic Encyclopedia of Type Strains, Phase III (KMG-III): the genomes of soil and plant-associated and newly described type strains.</title>
        <authorList>
            <person name="Whitman W."/>
        </authorList>
    </citation>
    <scope>NUCLEOTIDE SEQUENCE [LARGE SCALE GENOMIC DNA]</scope>
    <source>
        <strain evidence="2 3">CGMCC 1.7660</strain>
    </source>
</reference>
<keyword evidence="3" id="KW-1185">Reference proteome</keyword>
<accession>A0A4R6WW58</accession>
<dbReference type="PANTHER" id="PTHR42663">
    <property type="entry name" value="HYDROLASE C777.06C-RELATED-RELATED"/>
    <property type="match status" value="1"/>
</dbReference>
<organism evidence="2 3">
    <name type="scientific">Dongia mobilis</name>
    <dbReference type="NCBI Taxonomy" id="578943"/>
    <lineage>
        <taxon>Bacteria</taxon>
        <taxon>Pseudomonadati</taxon>
        <taxon>Pseudomonadota</taxon>
        <taxon>Alphaproteobacteria</taxon>
        <taxon>Rhodospirillales</taxon>
        <taxon>Dongiaceae</taxon>
        <taxon>Dongia</taxon>
    </lineage>
</organism>
<dbReference type="CDD" id="cd16279">
    <property type="entry name" value="metallo-hydrolase-like_MBL-fold"/>
    <property type="match status" value="1"/>
</dbReference>
<evidence type="ECO:0000259" key="1">
    <source>
        <dbReference type="Pfam" id="PF12706"/>
    </source>
</evidence>
<gene>
    <name evidence="2" type="ORF">A8950_2577</name>
</gene>
<name>A0A4R6WW58_9PROT</name>
<evidence type="ECO:0000313" key="2">
    <source>
        <dbReference type="EMBL" id="TDQ81508.1"/>
    </source>
</evidence>
<dbReference type="OrthoDB" id="9781189at2"/>
<dbReference type="RefSeq" id="WP_133614060.1">
    <property type="nucleotide sequence ID" value="NZ_SNYW01000009.1"/>
</dbReference>
<dbReference type="SUPFAM" id="SSF56281">
    <property type="entry name" value="Metallo-hydrolase/oxidoreductase"/>
    <property type="match status" value="1"/>
</dbReference>
<dbReference type="Proteomes" id="UP000295783">
    <property type="component" value="Unassembled WGS sequence"/>
</dbReference>
<dbReference type="PANTHER" id="PTHR42663:SF6">
    <property type="entry name" value="HYDROLASE C777.06C-RELATED"/>
    <property type="match status" value="1"/>
</dbReference>
<dbReference type="EMBL" id="SNYW01000009">
    <property type="protein sequence ID" value="TDQ81508.1"/>
    <property type="molecule type" value="Genomic_DNA"/>
</dbReference>
<dbReference type="PROSITE" id="PS51257">
    <property type="entry name" value="PROKAR_LIPOPROTEIN"/>
    <property type="match status" value="1"/>
</dbReference>
<dbReference type="InterPro" id="IPR001279">
    <property type="entry name" value="Metallo-B-lactamas"/>
</dbReference>
<dbReference type="AlphaFoldDB" id="A0A4R6WW58"/>
<evidence type="ECO:0000313" key="3">
    <source>
        <dbReference type="Proteomes" id="UP000295783"/>
    </source>
</evidence>
<dbReference type="Gene3D" id="3.60.15.10">
    <property type="entry name" value="Ribonuclease Z/Hydroxyacylglutathione hydrolase-like"/>
    <property type="match status" value="1"/>
</dbReference>
<dbReference type="Pfam" id="PF12706">
    <property type="entry name" value="Lactamase_B_2"/>
    <property type="match status" value="1"/>
</dbReference>
<proteinExistence type="predicted"/>
<dbReference type="InterPro" id="IPR036866">
    <property type="entry name" value="RibonucZ/Hydroxyglut_hydro"/>
</dbReference>